<comment type="caution">
    <text evidence="2">The sequence shown here is derived from an EMBL/GenBank/DDBJ whole genome shotgun (WGS) entry which is preliminary data.</text>
</comment>
<name>A0A6M1T7R1_9BACT</name>
<dbReference type="InterPro" id="IPR002559">
    <property type="entry name" value="Transposase_11"/>
</dbReference>
<evidence type="ECO:0000313" key="2">
    <source>
        <dbReference type="EMBL" id="NGP90297.1"/>
    </source>
</evidence>
<dbReference type="AlphaFoldDB" id="A0A6M1T7R1"/>
<organism evidence="2 3">
    <name type="scientific">Fodinibius halophilus</name>
    <dbReference type="NCBI Taxonomy" id="1736908"/>
    <lineage>
        <taxon>Bacteria</taxon>
        <taxon>Pseudomonadati</taxon>
        <taxon>Balneolota</taxon>
        <taxon>Balneolia</taxon>
        <taxon>Balneolales</taxon>
        <taxon>Balneolaceae</taxon>
        <taxon>Fodinibius</taxon>
    </lineage>
</organism>
<feature type="non-terminal residue" evidence="2">
    <location>
        <position position="1"/>
    </location>
</feature>
<dbReference type="Proteomes" id="UP000479132">
    <property type="component" value="Unassembled WGS sequence"/>
</dbReference>
<dbReference type="GO" id="GO:0006313">
    <property type="term" value="P:DNA transposition"/>
    <property type="evidence" value="ECO:0007669"/>
    <property type="project" value="InterPro"/>
</dbReference>
<feature type="domain" description="Transposase IS4-like" evidence="1">
    <location>
        <begin position="93"/>
        <end position="263"/>
    </location>
</feature>
<reference evidence="2 3" key="1">
    <citation type="submission" date="2020-02" db="EMBL/GenBank/DDBJ databases">
        <title>Aliifodinibius halophilus 2W32, complete genome.</title>
        <authorList>
            <person name="Li Y."/>
            <person name="Wu S."/>
        </authorList>
    </citation>
    <scope>NUCLEOTIDE SEQUENCE [LARGE SCALE GENOMIC DNA]</scope>
    <source>
        <strain evidence="2 3">2W32</strain>
    </source>
</reference>
<dbReference type="GO" id="GO:0003677">
    <property type="term" value="F:DNA binding"/>
    <property type="evidence" value="ECO:0007669"/>
    <property type="project" value="InterPro"/>
</dbReference>
<feature type="non-terminal residue" evidence="2">
    <location>
        <position position="269"/>
    </location>
</feature>
<sequence length="269" mass="31112">KTLADQLDQDGNLQFYPRAPKLSDVQVICLSLLQEALSIDSERWLWSKLSTDYRDAFPELPHLTNYSRRRKRLAGTVEQLARLWGQSLRGHEDTFMVDSIPIPVAHIAREYSTTICRKEFRTAPDKGYSAVSEQYFIGYKLHVVVSLEGGYHSMELTKASVHDSRYLQEIKHSGLRNCLLLADKGYLSSQGQRDLFDSKAIELQTPMRSNQNNYRPWPKIFKNARRRIETTFSQLSDQMMLKRNYSKSFIGVRTRLIAKVASVTLLQYI</sequence>
<accession>A0A6M1T7R1</accession>
<dbReference type="GO" id="GO:0004803">
    <property type="term" value="F:transposase activity"/>
    <property type="evidence" value="ECO:0007669"/>
    <property type="project" value="InterPro"/>
</dbReference>
<proteinExistence type="predicted"/>
<protein>
    <submittedName>
        <fullName evidence="2">IS982 family transposase</fullName>
    </submittedName>
</protein>
<dbReference type="EMBL" id="JAALLS010000075">
    <property type="protein sequence ID" value="NGP90297.1"/>
    <property type="molecule type" value="Genomic_DNA"/>
</dbReference>
<keyword evidence="3" id="KW-1185">Reference proteome</keyword>
<evidence type="ECO:0000259" key="1">
    <source>
        <dbReference type="Pfam" id="PF01609"/>
    </source>
</evidence>
<evidence type="ECO:0000313" key="3">
    <source>
        <dbReference type="Proteomes" id="UP000479132"/>
    </source>
</evidence>
<dbReference type="Pfam" id="PF01609">
    <property type="entry name" value="DDE_Tnp_1"/>
    <property type="match status" value="1"/>
</dbReference>
<gene>
    <name evidence="2" type="ORF">G3569_18230</name>
</gene>
<dbReference type="NCBIfam" id="NF033520">
    <property type="entry name" value="transpos_IS982"/>
    <property type="match status" value="1"/>
</dbReference>